<evidence type="ECO:0000256" key="2">
    <source>
        <dbReference type="SAM" id="Phobius"/>
    </source>
</evidence>
<keyword evidence="4" id="KW-1185">Reference proteome</keyword>
<organism evidence="3 4">
    <name type="scientific">Streptomyces brasiliensis</name>
    <dbReference type="NCBI Taxonomy" id="1954"/>
    <lineage>
        <taxon>Bacteria</taxon>
        <taxon>Bacillati</taxon>
        <taxon>Actinomycetota</taxon>
        <taxon>Actinomycetes</taxon>
        <taxon>Kitasatosporales</taxon>
        <taxon>Streptomycetaceae</taxon>
        <taxon>Streptomyces</taxon>
    </lineage>
</organism>
<evidence type="ECO:0000313" key="4">
    <source>
        <dbReference type="Proteomes" id="UP000657574"/>
    </source>
</evidence>
<feature type="transmembrane region" description="Helical" evidence="2">
    <location>
        <begin position="98"/>
        <end position="118"/>
    </location>
</feature>
<evidence type="ECO:0000313" key="3">
    <source>
        <dbReference type="EMBL" id="GGI94041.1"/>
    </source>
</evidence>
<dbReference type="EMBL" id="BMQA01000001">
    <property type="protein sequence ID" value="GGI94041.1"/>
    <property type="molecule type" value="Genomic_DNA"/>
</dbReference>
<keyword evidence="2" id="KW-0472">Membrane</keyword>
<keyword evidence="2" id="KW-0812">Transmembrane</keyword>
<comment type="caution">
    <text evidence="3">The sequence shown here is derived from an EMBL/GenBank/DDBJ whole genome shotgun (WGS) entry which is preliminary data.</text>
</comment>
<gene>
    <name evidence="3" type="ORF">GCM10010121_000500</name>
</gene>
<feature type="region of interest" description="Disordered" evidence="1">
    <location>
        <begin position="1"/>
        <end position="25"/>
    </location>
</feature>
<feature type="transmembrane region" description="Helical" evidence="2">
    <location>
        <begin position="68"/>
        <end position="86"/>
    </location>
</feature>
<evidence type="ECO:0000256" key="1">
    <source>
        <dbReference type="SAM" id="MobiDB-lite"/>
    </source>
</evidence>
<keyword evidence="2" id="KW-1133">Transmembrane helix</keyword>
<name>A0A917K1V0_9ACTN</name>
<sequence>MRDPRKEFGAQPSPRTPVTACHPRPERPASALRLLDTPISRGIGSAWCFPPGVPAVDEPIARKGRESMGLGGCIILMAVGAILTFATDWHVKGANLDVIGVILMAVGLIGTVVFANIARRYRVMVPPTAPVVDEREIRRTRE</sequence>
<accession>A0A917K1V0</accession>
<protein>
    <submittedName>
        <fullName evidence="3">Uncharacterized protein</fullName>
    </submittedName>
</protein>
<proteinExistence type="predicted"/>
<dbReference type="Proteomes" id="UP000657574">
    <property type="component" value="Unassembled WGS sequence"/>
</dbReference>
<reference evidence="3" key="1">
    <citation type="journal article" date="2014" name="Int. J. Syst. Evol. Microbiol.">
        <title>Complete genome sequence of Corynebacterium casei LMG S-19264T (=DSM 44701T), isolated from a smear-ripened cheese.</title>
        <authorList>
            <consortium name="US DOE Joint Genome Institute (JGI-PGF)"/>
            <person name="Walter F."/>
            <person name="Albersmeier A."/>
            <person name="Kalinowski J."/>
            <person name="Ruckert C."/>
        </authorList>
    </citation>
    <scope>NUCLEOTIDE SEQUENCE</scope>
    <source>
        <strain evidence="3">JCM 3086</strain>
    </source>
</reference>
<dbReference type="AlphaFoldDB" id="A0A917K1V0"/>
<reference evidence="3" key="2">
    <citation type="submission" date="2020-09" db="EMBL/GenBank/DDBJ databases">
        <authorList>
            <person name="Sun Q."/>
            <person name="Ohkuma M."/>
        </authorList>
    </citation>
    <scope>NUCLEOTIDE SEQUENCE</scope>
    <source>
        <strain evidence="3">JCM 3086</strain>
    </source>
</reference>